<evidence type="ECO:0000313" key="8">
    <source>
        <dbReference type="EnsemblMetazoa" id="HelroP168632"/>
    </source>
</evidence>
<evidence type="ECO:0000313" key="7">
    <source>
        <dbReference type="EMBL" id="ESO08720.1"/>
    </source>
</evidence>
<dbReference type="CTD" id="20202435"/>
<organism evidence="8 9">
    <name type="scientific">Helobdella robusta</name>
    <name type="common">Californian leech</name>
    <dbReference type="NCBI Taxonomy" id="6412"/>
    <lineage>
        <taxon>Eukaryota</taxon>
        <taxon>Metazoa</taxon>
        <taxon>Spiralia</taxon>
        <taxon>Lophotrochozoa</taxon>
        <taxon>Annelida</taxon>
        <taxon>Clitellata</taxon>
        <taxon>Hirudinea</taxon>
        <taxon>Rhynchobdellida</taxon>
        <taxon>Glossiphoniidae</taxon>
        <taxon>Helobdella</taxon>
    </lineage>
</organism>
<evidence type="ECO:0000256" key="3">
    <source>
        <dbReference type="ARBA" id="ARBA00023157"/>
    </source>
</evidence>
<keyword evidence="9" id="KW-1185">Reference proteome</keyword>
<dbReference type="SMART" id="SM00409">
    <property type="entry name" value="IG"/>
    <property type="match status" value="1"/>
</dbReference>
<gene>
    <name evidence="8" type="primary">20202435</name>
    <name evidence="7" type="ORF">HELRODRAFT_168632</name>
</gene>
<dbReference type="EMBL" id="AMQM01003016">
    <property type="status" value="NOT_ANNOTATED_CDS"/>
    <property type="molecule type" value="Genomic_DNA"/>
</dbReference>
<dbReference type="KEGG" id="hro:HELRODRAFT_168632"/>
<dbReference type="PROSITE" id="PS50835">
    <property type="entry name" value="IG_LIKE"/>
    <property type="match status" value="1"/>
</dbReference>
<dbReference type="PANTHER" id="PTHR11640:SF31">
    <property type="entry name" value="IRREGULAR CHIASM C-ROUGHEST PROTEIN-RELATED"/>
    <property type="match status" value="1"/>
</dbReference>
<dbReference type="InterPro" id="IPR003599">
    <property type="entry name" value="Ig_sub"/>
</dbReference>
<dbReference type="Pfam" id="PF07686">
    <property type="entry name" value="V-set"/>
    <property type="match status" value="1"/>
</dbReference>
<evidence type="ECO:0000259" key="6">
    <source>
        <dbReference type="PROSITE" id="PS50835"/>
    </source>
</evidence>
<evidence type="ECO:0000256" key="1">
    <source>
        <dbReference type="ARBA" id="ARBA00004479"/>
    </source>
</evidence>
<dbReference type="Proteomes" id="UP000015101">
    <property type="component" value="Unassembled WGS sequence"/>
</dbReference>
<sequence>MAHRVIFMISRFSDFYIQISSESQVYIVQPGSSLNLECQFHADHFDLFNRPIIWTKDQDTETGFPINVLSNINIPFKDTGRFEVECRPMLLRSRFNVELIIKNVTLEDIGNYTCQISGGNHAPTYSPYSTTKANVVKFVEGQPHGVRCVVKGGMPLPTVTIHLGNLDITNQFQPIKSGEKGMRRLQNRVELTNYNFKADQSDDEKQLRCSASIQELKLQIQHKIPD</sequence>
<dbReference type="GeneID" id="20202435"/>
<comment type="subcellular location">
    <subcellularLocation>
        <location evidence="1">Membrane</location>
        <topology evidence="1">Single-pass type I membrane protein</topology>
    </subcellularLocation>
</comment>
<dbReference type="EMBL" id="KB096023">
    <property type="protein sequence ID" value="ESO08720.1"/>
    <property type="molecule type" value="Genomic_DNA"/>
</dbReference>
<accession>T1F0T5</accession>
<dbReference type="Gene3D" id="2.60.40.10">
    <property type="entry name" value="Immunoglobulins"/>
    <property type="match status" value="2"/>
</dbReference>
<dbReference type="GO" id="GO:0016020">
    <property type="term" value="C:membrane"/>
    <property type="evidence" value="ECO:0007669"/>
    <property type="project" value="UniProtKB-SubCell"/>
</dbReference>
<proteinExistence type="predicted"/>
<keyword evidence="2" id="KW-0472">Membrane</keyword>
<name>T1F0T5_HELRO</name>
<dbReference type="PANTHER" id="PTHR11640">
    <property type="entry name" value="NEPHRIN"/>
    <property type="match status" value="1"/>
</dbReference>
<protein>
    <recommendedName>
        <fullName evidence="6">Ig-like domain-containing protein</fullName>
    </recommendedName>
</protein>
<dbReference type="InterPro" id="IPR013783">
    <property type="entry name" value="Ig-like_fold"/>
</dbReference>
<dbReference type="InterPro" id="IPR036179">
    <property type="entry name" value="Ig-like_dom_sf"/>
</dbReference>
<evidence type="ECO:0000256" key="4">
    <source>
        <dbReference type="ARBA" id="ARBA00023180"/>
    </source>
</evidence>
<dbReference type="AlphaFoldDB" id="T1F0T5"/>
<evidence type="ECO:0000313" key="9">
    <source>
        <dbReference type="Proteomes" id="UP000015101"/>
    </source>
</evidence>
<reference evidence="9" key="1">
    <citation type="submission" date="2012-12" db="EMBL/GenBank/DDBJ databases">
        <authorList>
            <person name="Hellsten U."/>
            <person name="Grimwood J."/>
            <person name="Chapman J.A."/>
            <person name="Shapiro H."/>
            <person name="Aerts A."/>
            <person name="Otillar R.P."/>
            <person name="Terry A.Y."/>
            <person name="Boore J.L."/>
            <person name="Simakov O."/>
            <person name="Marletaz F."/>
            <person name="Cho S.-J."/>
            <person name="Edsinger-Gonzales E."/>
            <person name="Havlak P."/>
            <person name="Kuo D.-H."/>
            <person name="Larsson T."/>
            <person name="Lv J."/>
            <person name="Arendt D."/>
            <person name="Savage R."/>
            <person name="Osoegawa K."/>
            <person name="de Jong P."/>
            <person name="Lindberg D.R."/>
            <person name="Seaver E.C."/>
            <person name="Weisblat D.A."/>
            <person name="Putnam N.H."/>
            <person name="Grigoriev I.V."/>
            <person name="Rokhsar D.S."/>
        </authorList>
    </citation>
    <scope>NUCLEOTIDE SEQUENCE</scope>
</reference>
<dbReference type="InterPro" id="IPR007110">
    <property type="entry name" value="Ig-like_dom"/>
</dbReference>
<feature type="domain" description="Ig-like" evidence="6">
    <location>
        <begin position="28"/>
        <end position="131"/>
    </location>
</feature>
<evidence type="ECO:0000256" key="5">
    <source>
        <dbReference type="ARBA" id="ARBA00023319"/>
    </source>
</evidence>
<dbReference type="RefSeq" id="XP_009012742.1">
    <property type="nucleotide sequence ID" value="XM_009014494.1"/>
</dbReference>
<keyword evidence="4" id="KW-0325">Glycoprotein</keyword>
<dbReference type="InParanoid" id="T1F0T5"/>
<dbReference type="InterPro" id="IPR051275">
    <property type="entry name" value="Cell_adhesion_signaling"/>
</dbReference>
<dbReference type="HOGENOM" id="CLU_1225968_0_0_1"/>
<reference evidence="8" key="3">
    <citation type="submission" date="2015-06" db="UniProtKB">
        <authorList>
            <consortium name="EnsemblMetazoa"/>
        </authorList>
    </citation>
    <scope>IDENTIFICATION</scope>
</reference>
<dbReference type="EnsemblMetazoa" id="HelroT168632">
    <property type="protein sequence ID" value="HelroP168632"/>
    <property type="gene ID" value="HelroG168632"/>
</dbReference>
<keyword evidence="3" id="KW-1015">Disulfide bond</keyword>
<keyword evidence="5" id="KW-0393">Immunoglobulin domain</keyword>
<evidence type="ECO:0000256" key="2">
    <source>
        <dbReference type="ARBA" id="ARBA00023136"/>
    </source>
</evidence>
<dbReference type="InterPro" id="IPR013106">
    <property type="entry name" value="Ig_V-set"/>
</dbReference>
<dbReference type="SUPFAM" id="SSF48726">
    <property type="entry name" value="Immunoglobulin"/>
    <property type="match status" value="2"/>
</dbReference>
<dbReference type="OrthoDB" id="6478865at2759"/>
<reference evidence="7 9" key="2">
    <citation type="journal article" date="2013" name="Nature">
        <title>Insights into bilaterian evolution from three spiralian genomes.</title>
        <authorList>
            <person name="Simakov O."/>
            <person name="Marletaz F."/>
            <person name="Cho S.J."/>
            <person name="Edsinger-Gonzales E."/>
            <person name="Havlak P."/>
            <person name="Hellsten U."/>
            <person name="Kuo D.H."/>
            <person name="Larsson T."/>
            <person name="Lv J."/>
            <person name="Arendt D."/>
            <person name="Savage R."/>
            <person name="Osoegawa K."/>
            <person name="de Jong P."/>
            <person name="Grimwood J."/>
            <person name="Chapman J.A."/>
            <person name="Shapiro H."/>
            <person name="Aerts A."/>
            <person name="Otillar R.P."/>
            <person name="Terry A.Y."/>
            <person name="Boore J.L."/>
            <person name="Grigoriev I.V."/>
            <person name="Lindberg D.R."/>
            <person name="Seaver E.C."/>
            <person name="Weisblat D.A."/>
            <person name="Putnam N.H."/>
            <person name="Rokhsar D.S."/>
        </authorList>
    </citation>
    <scope>NUCLEOTIDE SEQUENCE</scope>
</reference>